<proteinExistence type="predicted"/>
<evidence type="ECO:0000256" key="3">
    <source>
        <dbReference type="ARBA" id="ARBA00022989"/>
    </source>
</evidence>
<dbReference type="InterPro" id="IPR047817">
    <property type="entry name" value="ABC2_TM_bact-type"/>
</dbReference>
<dbReference type="GeneID" id="97548720"/>
<organism evidence="7 8">
    <name type="scientific">Methanospirillum lacunae</name>
    <dbReference type="NCBI Taxonomy" id="668570"/>
    <lineage>
        <taxon>Archaea</taxon>
        <taxon>Methanobacteriati</taxon>
        <taxon>Methanobacteriota</taxon>
        <taxon>Stenosarchaea group</taxon>
        <taxon>Methanomicrobia</taxon>
        <taxon>Methanomicrobiales</taxon>
        <taxon>Methanospirillaceae</taxon>
        <taxon>Methanospirillum</taxon>
    </lineage>
</organism>
<dbReference type="OrthoDB" id="147058at2157"/>
<keyword evidence="2 5" id="KW-0812">Transmembrane</keyword>
<evidence type="ECO:0000256" key="4">
    <source>
        <dbReference type="ARBA" id="ARBA00023136"/>
    </source>
</evidence>
<dbReference type="GO" id="GO:0140359">
    <property type="term" value="F:ABC-type transporter activity"/>
    <property type="evidence" value="ECO:0007669"/>
    <property type="project" value="InterPro"/>
</dbReference>
<dbReference type="PIRSF" id="PIRSF006648">
    <property type="entry name" value="DrrB"/>
    <property type="match status" value="1"/>
</dbReference>
<feature type="transmembrane region" description="Helical" evidence="5">
    <location>
        <begin position="110"/>
        <end position="137"/>
    </location>
</feature>
<protein>
    <submittedName>
        <fullName evidence="7">Multidrug ABC transporter permease</fullName>
    </submittedName>
</protein>
<keyword evidence="4 5" id="KW-0472">Membrane</keyword>
<evidence type="ECO:0000313" key="7">
    <source>
        <dbReference type="EMBL" id="PWR72600.1"/>
    </source>
</evidence>
<dbReference type="InterPro" id="IPR000412">
    <property type="entry name" value="ABC_2_transport"/>
</dbReference>
<feature type="transmembrane region" description="Helical" evidence="5">
    <location>
        <begin position="149"/>
        <end position="175"/>
    </location>
</feature>
<evidence type="ECO:0000256" key="1">
    <source>
        <dbReference type="ARBA" id="ARBA00004141"/>
    </source>
</evidence>
<gene>
    <name evidence="7" type="ORF">DK846_06435</name>
</gene>
<dbReference type="RefSeq" id="WP_109968111.1">
    <property type="nucleotide sequence ID" value="NZ_CP176093.1"/>
</dbReference>
<evidence type="ECO:0000256" key="2">
    <source>
        <dbReference type="ARBA" id="ARBA00022692"/>
    </source>
</evidence>
<dbReference type="InterPro" id="IPR051784">
    <property type="entry name" value="Nod_factor_ABC_transporter"/>
</dbReference>
<dbReference type="Proteomes" id="UP000245657">
    <property type="component" value="Unassembled WGS sequence"/>
</dbReference>
<dbReference type="GO" id="GO:0043190">
    <property type="term" value="C:ATP-binding cassette (ABC) transporter complex"/>
    <property type="evidence" value="ECO:0007669"/>
    <property type="project" value="InterPro"/>
</dbReference>
<dbReference type="PANTHER" id="PTHR43229:SF2">
    <property type="entry name" value="NODULATION PROTEIN J"/>
    <property type="match status" value="1"/>
</dbReference>
<feature type="domain" description="ABC transmembrane type-2" evidence="6">
    <location>
        <begin position="22"/>
        <end position="276"/>
    </location>
</feature>
<keyword evidence="3 5" id="KW-1133">Transmembrane helix</keyword>
<dbReference type="EMBL" id="QGMY01000006">
    <property type="protein sequence ID" value="PWR72600.1"/>
    <property type="molecule type" value="Genomic_DNA"/>
</dbReference>
<feature type="transmembrane region" description="Helical" evidence="5">
    <location>
        <begin position="187"/>
        <end position="205"/>
    </location>
</feature>
<comment type="caution">
    <text evidence="7">The sequence shown here is derived from an EMBL/GenBank/DDBJ whole genome shotgun (WGS) entry which is preliminary data.</text>
</comment>
<feature type="transmembrane region" description="Helical" evidence="5">
    <location>
        <begin position="249"/>
        <end position="270"/>
    </location>
</feature>
<reference evidence="7 8" key="1">
    <citation type="submission" date="2018-05" db="EMBL/GenBank/DDBJ databases">
        <title>Draft genome of Methanospirillum lacunae Ki8-1.</title>
        <authorList>
            <person name="Dueholm M.S."/>
            <person name="Nielsen P.H."/>
            <person name="Bakmann L.F."/>
            <person name="Otzen D.E."/>
        </authorList>
    </citation>
    <scope>NUCLEOTIDE SEQUENCE [LARGE SCALE GENOMIC DNA]</scope>
    <source>
        <strain evidence="7 8">Ki8-1</strain>
    </source>
</reference>
<sequence>METPGFFPIFMRDMNRYFRFKDQLFTSMLHPVLWLALFGFAMAGTFERILQSAIPPAGVMVVNYLTYMTPGMIAVTIMFSNLYGGFSVFFDKDWGILREILASPMPRRNLVIGISLSVIVKSLIQTTIIVILGLVLGVTAFSGQSPVQILVSIIGIVLFIGIFSTAIICVSLYVAFTTTSPEGYQGITTLLSMPFFFASNALYPINGLPPVIQEFSYLNPISHLTDGLRYFIIGDQFSSLGLVFSYNPVQIALSFVYLTVLAVIFFWITVRKINKSVIT</sequence>
<dbReference type="PROSITE" id="PS51012">
    <property type="entry name" value="ABC_TM2"/>
    <property type="match status" value="1"/>
</dbReference>
<dbReference type="PANTHER" id="PTHR43229">
    <property type="entry name" value="NODULATION PROTEIN J"/>
    <property type="match status" value="1"/>
</dbReference>
<comment type="subcellular location">
    <subcellularLocation>
        <location evidence="1">Membrane</location>
        <topology evidence="1">Multi-pass membrane protein</topology>
    </subcellularLocation>
</comment>
<keyword evidence="8" id="KW-1185">Reference proteome</keyword>
<evidence type="ECO:0000259" key="6">
    <source>
        <dbReference type="PROSITE" id="PS51012"/>
    </source>
</evidence>
<evidence type="ECO:0000313" key="8">
    <source>
        <dbReference type="Proteomes" id="UP000245657"/>
    </source>
</evidence>
<evidence type="ECO:0000256" key="5">
    <source>
        <dbReference type="SAM" id="Phobius"/>
    </source>
</evidence>
<name>A0A2V2N1V0_9EURY</name>
<feature type="transmembrane region" description="Helical" evidence="5">
    <location>
        <begin position="67"/>
        <end position="90"/>
    </location>
</feature>
<dbReference type="PRINTS" id="PR00164">
    <property type="entry name" value="ABC2TRNSPORT"/>
</dbReference>
<dbReference type="InterPro" id="IPR013525">
    <property type="entry name" value="ABC2_TM"/>
</dbReference>
<accession>A0A2V2N1V0</accession>
<dbReference type="Pfam" id="PF01061">
    <property type="entry name" value="ABC2_membrane"/>
    <property type="match status" value="1"/>
</dbReference>
<dbReference type="AlphaFoldDB" id="A0A2V2N1V0"/>